<accession>A0A915LA65</accession>
<protein>
    <submittedName>
        <fullName evidence="2">Uncharacterized protein</fullName>
    </submittedName>
</protein>
<dbReference type="Proteomes" id="UP000887565">
    <property type="component" value="Unplaced"/>
</dbReference>
<organism evidence="1 2">
    <name type="scientific">Romanomermis culicivorax</name>
    <name type="common">Nematode worm</name>
    <dbReference type="NCBI Taxonomy" id="13658"/>
    <lineage>
        <taxon>Eukaryota</taxon>
        <taxon>Metazoa</taxon>
        <taxon>Ecdysozoa</taxon>
        <taxon>Nematoda</taxon>
        <taxon>Enoplea</taxon>
        <taxon>Dorylaimia</taxon>
        <taxon>Mermithida</taxon>
        <taxon>Mermithoidea</taxon>
        <taxon>Mermithidae</taxon>
        <taxon>Romanomermis</taxon>
    </lineage>
</organism>
<proteinExistence type="predicted"/>
<name>A0A915LA65_ROMCU</name>
<keyword evidence="1" id="KW-1185">Reference proteome</keyword>
<sequence>MKAVEVKERLIKDVPPHWYFKNRLVKVKSNFLNADTLLFNVVWSSAPQEKERECLKAEKRSSTRGFYCEFFCLRNW</sequence>
<dbReference type="AlphaFoldDB" id="A0A915LA65"/>
<evidence type="ECO:0000313" key="2">
    <source>
        <dbReference type="WBParaSite" id="nRc.2.0.1.t47959-RA"/>
    </source>
</evidence>
<evidence type="ECO:0000313" key="1">
    <source>
        <dbReference type="Proteomes" id="UP000887565"/>
    </source>
</evidence>
<dbReference type="WBParaSite" id="nRc.2.0.1.t47959-RA">
    <property type="protein sequence ID" value="nRc.2.0.1.t47959-RA"/>
    <property type="gene ID" value="nRc.2.0.1.g47959"/>
</dbReference>
<reference evidence="2" key="1">
    <citation type="submission" date="2022-11" db="UniProtKB">
        <authorList>
            <consortium name="WormBaseParasite"/>
        </authorList>
    </citation>
    <scope>IDENTIFICATION</scope>
</reference>